<organism evidence="2 3">
    <name type="scientific">Thanatephorus cucumeris (strain AG1-IB / isolate 7/3/14)</name>
    <name type="common">Lettuce bottom rot fungus</name>
    <name type="synonym">Rhizoctonia solani</name>
    <dbReference type="NCBI Taxonomy" id="1108050"/>
    <lineage>
        <taxon>Eukaryota</taxon>
        <taxon>Fungi</taxon>
        <taxon>Dikarya</taxon>
        <taxon>Basidiomycota</taxon>
        <taxon>Agaricomycotina</taxon>
        <taxon>Agaricomycetes</taxon>
        <taxon>Cantharellales</taxon>
        <taxon>Ceratobasidiaceae</taxon>
        <taxon>Rhizoctonia</taxon>
        <taxon>Rhizoctonia solani AG-1</taxon>
    </lineage>
</organism>
<sequence length="97" mass="10822">MAPRTRKTRQVLETSCGNNNVNNKNNTDATKATHARPLTDKETNAMLIAAVNRNPWGEEHGKIGNAWKEVTEAINNSNSVTREFTTAVVKKEDQRLC</sequence>
<dbReference type="Proteomes" id="UP000059188">
    <property type="component" value="Unassembled WGS sequence"/>
</dbReference>
<reference evidence="2 3" key="1">
    <citation type="submission" date="2014-11" db="EMBL/GenBank/DDBJ databases">
        <authorList>
            <person name="Wibberg Daniel"/>
        </authorList>
    </citation>
    <scope>NUCLEOTIDE SEQUENCE [LARGE SCALE GENOMIC DNA]</scope>
    <source>
        <strain evidence="2">Rhizoctonia solani AG1-IB 7/3/14</strain>
    </source>
</reference>
<evidence type="ECO:0000313" key="2">
    <source>
        <dbReference type="EMBL" id="CEL57292.1"/>
    </source>
</evidence>
<keyword evidence="3" id="KW-1185">Reference proteome</keyword>
<gene>
    <name evidence="2" type="ORF">RSOLAG1IB_12108</name>
</gene>
<evidence type="ECO:0000313" key="3">
    <source>
        <dbReference type="Proteomes" id="UP000059188"/>
    </source>
</evidence>
<dbReference type="AlphaFoldDB" id="A0A0B7FM89"/>
<evidence type="ECO:0000256" key="1">
    <source>
        <dbReference type="SAM" id="MobiDB-lite"/>
    </source>
</evidence>
<name>A0A0B7FM89_THACB</name>
<protein>
    <submittedName>
        <fullName evidence="2">Uncharacterized protein</fullName>
    </submittedName>
</protein>
<proteinExistence type="predicted"/>
<accession>A0A0B7FM89</accession>
<feature type="region of interest" description="Disordered" evidence="1">
    <location>
        <begin position="1"/>
        <end position="40"/>
    </location>
</feature>
<dbReference type="EMBL" id="LN679393">
    <property type="protein sequence ID" value="CEL57292.1"/>
    <property type="molecule type" value="Genomic_DNA"/>
</dbReference>